<dbReference type="Proteomes" id="UP000184268">
    <property type="component" value="Unassembled WGS sequence"/>
</dbReference>
<evidence type="ECO:0000313" key="2">
    <source>
        <dbReference type="EMBL" id="SHI27631.1"/>
    </source>
</evidence>
<evidence type="ECO:0000313" key="3">
    <source>
        <dbReference type="Proteomes" id="UP000184268"/>
    </source>
</evidence>
<keyword evidence="1" id="KW-0812">Transmembrane</keyword>
<feature type="transmembrane region" description="Helical" evidence="1">
    <location>
        <begin position="54"/>
        <end position="73"/>
    </location>
</feature>
<reference evidence="2 3" key="1">
    <citation type="submission" date="2016-11" db="EMBL/GenBank/DDBJ databases">
        <authorList>
            <person name="Jaros S."/>
            <person name="Januszkiewicz K."/>
            <person name="Wedrychowicz H."/>
        </authorList>
    </citation>
    <scope>NUCLEOTIDE SEQUENCE [LARGE SCALE GENOMIC DNA]</scope>
    <source>
        <strain evidence="2 3">DSM 16917</strain>
    </source>
</reference>
<evidence type="ECO:0000256" key="1">
    <source>
        <dbReference type="SAM" id="Phobius"/>
    </source>
</evidence>
<sequence>MTEPKKTQRKIPARLRTGRFRIPAADRATFARRGAIGISVTLSLFGLSQWLALPWLWSLWTLFLLFRIPYMVLCRMTDISPRWRWHLTVGALGLHTLFALIQPWLMLLTLAFAHGYPGRTVRHARGHNWLLRPA</sequence>
<dbReference type="STRING" id="299255.SAMN02745129_0579"/>
<feature type="transmembrane region" description="Helical" evidence="1">
    <location>
        <begin position="30"/>
        <end position="48"/>
    </location>
</feature>
<proteinExistence type="predicted"/>
<dbReference type="AlphaFoldDB" id="A0A1M5ZTT1"/>
<keyword evidence="1" id="KW-1133">Transmembrane helix</keyword>
<protein>
    <submittedName>
        <fullName evidence="2">Uncharacterized protein</fullName>
    </submittedName>
</protein>
<dbReference type="RefSeq" id="WP_067666023.1">
    <property type="nucleotide sequence ID" value="NZ_FQXG01000016.1"/>
</dbReference>
<organism evidence="2 3">
    <name type="scientific">Ferrimonas marina</name>
    <dbReference type="NCBI Taxonomy" id="299255"/>
    <lineage>
        <taxon>Bacteria</taxon>
        <taxon>Pseudomonadati</taxon>
        <taxon>Pseudomonadota</taxon>
        <taxon>Gammaproteobacteria</taxon>
        <taxon>Alteromonadales</taxon>
        <taxon>Ferrimonadaceae</taxon>
        <taxon>Ferrimonas</taxon>
    </lineage>
</organism>
<gene>
    <name evidence="2" type="ORF">SAMN02745129_0579</name>
</gene>
<accession>A0A1M5ZTT1</accession>
<name>A0A1M5ZTT1_9GAMM</name>
<feature type="transmembrane region" description="Helical" evidence="1">
    <location>
        <begin position="85"/>
        <end position="105"/>
    </location>
</feature>
<keyword evidence="1" id="KW-0472">Membrane</keyword>
<dbReference type="EMBL" id="FQXG01000016">
    <property type="protein sequence ID" value="SHI27631.1"/>
    <property type="molecule type" value="Genomic_DNA"/>
</dbReference>
<keyword evidence="3" id="KW-1185">Reference proteome</keyword>